<dbReference type="AlphaFoldDB" id="A0A523B9K9"/>
<accession>A0A523B9K9</accession>
<gene>
    <name evidence="1" type="ORF">DSO08_05350</name>
</gene>
<evidence type="ECO:0000313" key="1">
    <source>
        <dbReference type="EMBL" id="TDA37621.1"/>
    </source>
</evidence>
<organism evidence="1 2">
    <name type="scientific">Thermoproteota archaeon</name>
    <dbReference type="NCBI Taxonomy" id="2056631"/>
    <lineage>
        <taxon>Archaea</taxon>
        <taxon>Thermoproteota</taxon>
    </lineage>
</organism>
<protein>
    <submittedName>
        <fullName evidence="1">DUF483 domain-containing protein</fullName>
    </submittedName>
</protein>
<proteinExistence type="predicted"/>
<dbReference type="EMBL" id="QNVH01000061">
    <property type="protein sequence ID" value="TDA37621.1"/>
    <property type="molecule type" value="Genomic_DNA"/>
</dbReference>
<comment type="caution">
    <text evidence="1">The sequence shown here is derived from an EMBL/GenBank/DDBJ whole genome shotgun (WGS) entry which is preliminary data.</text>
</comment>
<dbReference type="Pfam" id="PF04467">
    <property type="entry name" value="DUF483"/>
    <property type="match status" value="1"/>
</dbReference>
<evidence type="ECO:0000313" key="2">
    <source>
        <dbReference type="Proteomes" id="UP000315399"/>
    </source>
</evidence>
<name>A0A523B9K9_9CREN</name>
<reference evidence="1 2" key="1">
    <citation type="journal article" date="2019" name="Nat. Microbiol.">
        <title>Expanding anaerobic alkane metabolism in the domain of Archaea.</title>
        <authorList>
            <person name="Wang Y."/>
            <person name="Wegener G."/>
            <person name="Hou J."/>
            <person name="Wang F."/>
            <person name="Xiao X."/>
        </authorList>
    </citation>
    <scope>NUCLEOTIDE SEQUENCE [LARGE SCALE GENOMIC DNA]</scope>
    <source>
        <strain evidence="1">WYZ-LMO10</strain>
    </source>
</reference>
<dbReference type="InterPro" id="IPR007556">
    <property type="entry name" value="DUF483"/>
</dbReference>
<dbReference type="Proteomes" id="UP000315399">
    <property type="component" value="Unassembled WGS sequence"/>
</dbReference>
<sequence>MSFKMTGYSSLKRIVDIITDLSHSTPECAKEKYPEFPSLSGHIASLFLKDHLHDVLPRLRLQLRIVERYNPPIRPALDPYSSTQLGIFSKNFSDWEVGLFLNYPACCIRSFSEEVRYGFDSRHLEELSSLREEVVFVSTAGFVPHSIFCKEASERALIGFLKLDDLQLLNDLEEELSRALPHPHPEYQKHYYDILTHDTQH</sequence>